<dbReference type="SUPFAM" id="SSF144232">
    <property type="entry name" value="HIT/MYND zinc finger-like"/>
    <property type="match status" value="1"/>
</dbReference>
<dbReference type="Pfam" id="PF07531">
    <property type="entry name" value="TAFH"/>
    <property type="match status" value="1"/>
</dbReference>
<feature type="domain" description="TAFH" evidence="12">
    <location>
        <begin position="77"/>
        <end position="172"/>
    </location>
</feature>
<sequence length="575" mass="62527">MEAKVKEELPDKDYTQPTTTDRRKSSTTGKERRSPEQEEARSSPTPGPPSPQNNGTTATLSSTESLSPPLAEGSRSAPALQRLRRFLSALQQFAADVGVDTGERVRQLIYNLVSGTLNIEEFQSGVQECTNYPLRASVPGFLRALLPLAQRDLHARARRAKQTPLQYIRSHEHLILETGGDSSDIFAPQQPGTAVEPGVKRRASDPFYDAAQTNGVHHDDYPPQPKRPPPSSLFMNPSPFLYPLPSNASLFEYGHPYQGYHGAQGESGFERRDGCITVRDVSSMNASFAEPRSLGAGGAGSLKGDDEWKNINTMLNCILSMVEKTKRALAILQQRGVEPTESSDIKRAASEIMATAVRQTEERVAEVRRRAEDAVNQVKRQALLELQRAVGAAESKALELVAAERGKMDRMVERRHSPPPGRDLSPNASGQQNCCWNCGRKAQETCSGCNAARYCGAFCQHKDWENHHQVCSGRDQKPTALLRTSPPATATTLAKTLTRSTTPITATSSNQTPVTTGSDRLPDNRLSLSSLNSAERLLSVSTSQDRSLSSTNSERIALASLSSAQGLIGGIGGKK</sequence>
<dbReference type="GeneID" id="113519953"/>
<dbReference type="InterPro" id="IPR037249">
    <property type="entry name" value="TAFH/NHR1_dom_sf"/>
</dbReference>
<feature type="domain" description="MYND-type" evidence="11">
    <location>
        <begin position="435"/>
        <end position="471"/>
    </location>
</feature>
<dbReference type="PANTHER" id="PTHR10379:SF14">
    <property type="entry name" value="NERVY, ISOFORM D"/>
    <property type="match status" value="1"/>
</dbReference>
<keyword evidence="6" id="KW-0805">Transcription regulation</keyword>
<comment type="subcellular location">
    <subcellularLocation>
        <location evidence="1">Nucleus</location>
    </subcellularLocation>
</comment>
<dbReference type="Gene3D" id="6.10.140.2220">
    <property type="match status" value="1"/>
</dbReference>
<dbReference type="SMART" id="SM00549">
    <property type="entry name" value="TAFH"/>
    <property type="match status" value="1"/>
</dbReference>
<dbReference type="Proteomes" id="UP001652740">
    <property type="component" value="Unplaced"/>
</dbReference>
<proteinExistence type="predicted"/>
<feature type="region of interest" description="Disordered" evidence="10">
    <location>
        <begin position="1"/>
        <end position="77"/>
    </location>
</feature>
<evidence type="ECO:0000256" key="8">
    <source>
        <dbReference type="ARBA" id="ARBA00023242"/>
    </source>
</evidence>
<keyword evidence="8" id="KW-0539">Nucleus</keyword>
<organism evidence="13 14">
    <name type="scientific">Galleria mellonella</name>
    <name type="common">Greater wax moth</name>
    <dbReference type="NCBI Taxonomy" id="7137"/>
    <lineage>
        <taxon>Eukaryota</taxon>
        <taxon>Metazoa</taxon>
        <taxon>Ecdysozoa</taxon>
        <taxon>Arthropoda</taxon>
        <taxon>Hexapoda</taxon>
        <taxon>Insecta</taxon>
        <taxon>Pterygota</taxon>
        <taxon>Neoptera</taxon>
        <taxon>Endopterygota</taxon>
        <taxon>Lepidoptera</taxon>
        <taxon>Glossata</taxon>
        <taxon>Ditrysia</taxon>
        <taxon>Pyraloidea</taxon>
        <taxon>Pyralidae</taxon>
        <taxon>Galleriinae</taxon>
        <taxon>Galleria</taxon>
    </lineage>
</organism>
<evidence type="ECO:0000256" key="2">
    <source>
        <dbReference type="ARBA" id="ARBA00022491"/>
    </source>
</evidence>
<feature type="region of interest" description="Disordered" evidence="10">
    <location>
        <begin position="210"/>
        <end position="234"/>
    </location>
</feature>
<dbReference type="InterPro" id="IPR002893">
    <property type="entry name" value="Znf_MYND"/>
</dbReference>
<keyword evidence="7" id="KW-0804">Transcription</keyword>
<dbReference type="Gene3D" id="6.10.250.230">
    <property type="match status" value="1"/>
</dbReference>
<evidence type="ECO:0000256" key="10">
    <source>
        <dbReference type="SAM" id="MobiDB-lite"/>
    </source>
</evidence>
<keyword evidence="3" id="KW-0479">Metal-binding</keyword>
<feature type="region of interest" description="Disordered" evidence="10">
    <location>
        <begin position="499"/>
        <end position="525"/>
    </location>
</feature>
<dbReference type="PRINTS" id="PR01875">
    <property type="entry name" value="ETOFAMILY"/>
</dbReference>
<name>A0ABM3N6Q9_GALME</name>
<evidence type="ECO:0000259" key="11">
    <source>
        <dbReference type="PROSITE" id="PS50865"/>
    </source>
</evidence>
<dbReference type="RefSeq" id="XP_052759246.1">
    <property type="nucleotide sequence ID" value="XM_052903286.1"/>
</dbReference>
<evidence type="ECO:0000256" key="3">
    <source>
        <dbReference type="ARBA" id="ARBA00022723"/>
    </source>
</evidence>
<evidence type="ECO:0000313" key="14">
    <source>
        <dbReference type="RefSeq" id="XP_052759246.1"/>
    </source>
</evidence>
<accession>A0ABM3N6Q9</accession>
<dbReference type="Pfam" id="PF08788">
    <property type="entry name" value="NHR2"/>
    <property type="match status" value="1"/>
</dbReference>
<keyword evidence="5" id="KW-0862">Zinc</keyword>
<protein>
    <submittedName>
        <fullName evidence="14">Protein CBFA2T1</fullName>
    </submittedName>
</protein>
<gene>
    <name evidence="14" type="primary">LOC113519953</name>
</gene>
<keyword evidence="13" id="KW-1185">Reference proteome</keyword>
<dbReference type="InterPro" id="IPR014896">
    <property type="entry name" value="NHR2"/>
</dbReference>
<dbReference type="SUPFAM" id="SSF158553">
    <property type="entry name" value="TAFH domain-like"/>
    <property type="match status" value="1"/>
</dbReference>
<evidence type="ECO:0000256" key="7">
    <source>
        <dbReference type="ARBA" id="ARBA00023163"/>
    </source>
</evidence>
<reference evidence="14" key="1">
    <citation type="submission" date="2025-08" db="UniProtKB">
        <authorList>
            <consortium name="RefSeq"/>
        </authorList>
    </citation>
    <scope>IDENTIFICATION</scope>
    <source>
        <tissue evidence="14">Whole larvae</tissue>
    </source>
</reference>
<keyword evidence="4 9" id="KW-0863">Zinc-finger</keyword>
<feature type="compositionally biased region" description="Low complexity" evidence="10">
    <location>
        <begin position="56"/>
        <end position="72"/>
    </location>
</feature>
<feature type="compositionally biased region" description="Pro residues" evidence="10">
    <location>
        <begin position="222"/>
        <end position="231"/>
    </location>
</feature>
<feature type="compositionally biased region" description="Polar residues" evidence="10">
    <location>
        <begin position="504"/>
        <end position="518"/>
    </location>
</feature>
<dbReference type="PROSITE" id="PS50865">
    <property type="entry name" value="ZF_MYND_2"/>
    <property type="match status" value="1"/>
</dbReference>
<evidence type="ECO:0000256" key="4">
    <source>
        <dbReference type="ARBA" id="ARBA00022771"/>
    </source>
</evidence>
<evidence type="ECO:0000256" key="6">
    <source>
        <dbReference type="ARBA" id="ARBA00023015"/>
    </source>
</evidence>
<dbReference type="InterPro" id="IPR003894">
    <property type="entry name" value="TAFH_NHR1"/>
</dbReference>
<evidence type="ECO:0000256" key="9">
    <source>
        <dbReference type="PROSITE-ProRule" id="PRU00134"/>
    </source>
</evidence>
<keyword evidence="2" id="KW-0678">Repressor</keyword>
<evidence type="ECO:0000256" key="1">
    <source>
        <dbReference type="ARBA" id="ARBA00004123"/>
    </source>
</evidence>
<evidence type="ECO:0000313" key="13">
    <source>
        <dbReference type="Proteomes" id="UP001652740"/>
    </source>
</evidence>
<dbReference type="PROSITE" id="PS51119">
    <property type="entry name" value="TAFH"/>
    <property type="match status" value="1"/>
</dbReference>
<dbReference type="PANTHER" id="PTHR10379">
    <property type="entry name" value="MTG8 ETO EIGHT TWENTY ONE PROTEIN"/>
    <property type="match status" value="1"/>
</dbReference>
<dbReference type="Gene3D" id="1.20.120.1110">
    <property type="entry name" value="TAFH/NHR1 domain"/>
    <property type="match status" value="1"/>
</dbReference>
<feature type="compositionally biased region" description="Basic and acidic residues" evidence="10">
    <location>
        <begin position="1"/>
        <end position="41"/>
    </location>
</feature>
<dbReference type="Pfam" id="PF01753">
    <property type="entry name" value="zf-MYND"/>
    <property type="match status" value="1"/>
</dbReference>
<dbReference type="InterPro" id="IPR013289">
    <property type="entry name" value="CBFA2T1/2/3"/>
</dbReference>
<evidence type="ECO:0000259" key="12">
    <source>
        <dbReference type="PROSITE" id="PS51119"/>
    </source>
</evidence>
<evidence type="ECO:0000256" key="5">
    <source>
        <dbReference type="ARBA" id="ARBA00022833"/>
    </source>
</evidence>